<dbReference type="CTD" id="28962"/>
<dbReference type="Ensembl" id="ENSRNOT00000114998.3">
    <property type="protein sequence ID" value="ENSRNOP00000091994.1"/>
    <property type="gene ID" value="ENSRNOG00000037647.6"/>
</dbReference>
<dbReference type="EMBL" id="BC097978">
    <property type="protein sequence ID" value="AAH97978.1"/>
    <property type="molecule type" value="mRNA"/>
</dbReference>
<dbReference type="GO" id="GO:0030321">
    <property type="term" value="P:transepithelial chloride transport"/>
    <property type="evidence" value="ECO:0000266"/>
    <property type="project" value="RGD"/>
</dbReference>
<gene>
    <name evidence="3 4 6" type="primary">Ostm1</name>
    <name evidence="6" type="synonym">LOC499474</name>
</gene>
<dbReference type="eggNOG" id="KOG4617">
    <property type="taxonomic scope" value="Eukaryota"/>
</dbReference>
<dbReference type="OrthoDB" id="8021850at2759"/>
<dbReference type="Pfam" id="PF09777">
    <property type="entry name" value="OSTMP1"/>
    <property type="match status" value="1"/>
</dbReference>
<keyword evidence="7" id="KW-1267">Proteomics identification</keyword>
<dbReference type="Proteomes" id="UP000002494">
    <property type="component" value="Chromosome 20"/>
</dbReference>
<dbReference type="AGR" id="RGD:1564976"/>
<dbReference type="GO" id="GO:0030316">
    <property type="term" value="P:osteoclast differentiation"/>
    <property type="evidence" value="ECO:0000266"/>
    <property type="project" value="RGD"/>
</dbReference>
<evidence type="ECO:0000313" key="5">
    <source>
        <dbReference type="Proteomes" id="UP000002494"/>
    </source>
</evidence>
<protein>
    <submittedName>
        <fullName evidence="4">Osteoclastogenesis associated transmembrane protein 1</fullName>
    </submittedName>
    <submittedName>
        <fullName evidence="3">Osteopetrosis associated transmembrane protein 1</fullName>
    </submittedName>
</protein>
<accession>Q4QQU9</accession>
<feature type="transmembrane region" description="Helical" evidence="1">
    <location>
        <begin position="287"/>
        <end position="309"/>
    </location>
</feature>
<dbReference type="GeneID" id="499474"/>
<name>Q4QQU9_RAT</name>
<dbReference type="HOGENOM" id="CLU_070677_0_0_1"/>
<keyword evidence="5" id="KW-1185">Reference proteome</keyword>
<organism evidence="3">
    <name type="scientific">Rattus norvegicus</name>
    <name type="common">Rat</name>
    <dbReference type="NCBI Taxonomy" id="10116"/>
    <lineage>
        <taxon>Eukaryota</taxon>
        <taxon>Metazoa</taxon>
        <taxon>Chordata</taxon>
        <taxon>Craniata</taxon>
        <taxon>Vertebrata</taxon>
        <taxon>Euteleostomi</taxon>
        <taxon>Mammalia</taxon>
        <taxon>Eutheria</taxon>
        <taxon>Euarchontoglires</taxon>
        <taxon>Glires</taxon>
        <taxon>Rodentia</taxon>
        <taxon>Myomorpha</taxon>
        <taxon>Muroidea</taxon>
        <taxon>Muridae</taxon>
        <taxon>Murinae</taxon>
        <taxon>Rattus</taxon>
    </lineage>
</organism>
<dbReference type="PaxDb" id="10116-ENSRNOP00000053945"/>
<keyword evidence="2" id="KW-0732">Signal</keyword>
<reference evidence="4 5" key="2">
    <citation type="journal article" date="2004" name="Nature">
        <title>Genome sequence of the Brown Norway rat yields insights into mammalian evolution.</title>
        <authorList>
            <consortium name="Rat Genome Sequencing Project Consortium"/>
            <person name="Gibbs R.A."/>
            <person name="Weinstock G.M."/>
            <person name="Metzker M.L."/>
            <person name="Muzny D.M."/>
            <person name="Sodergren E.J."/>
            <person name="Scherer S."/>
            <person name="Scott G."/>
            <person name="Steffen D."/>
            <person name="Worley K.C."/>
            <person name="Burch P.E."/>
            <person name="Okwuonu G."/>
            <person name="Hines S."/>
            <person name="Lewis L."/>
            <person name="Deramo C."/>
            <person name="Delgado O."/>
            <person name="Dugan-Rocha S."/>
            <person name="Miner G."/>
            <person name="Morgan M."/>
            <person name="Hawes A."/>
            <person name="Gill R."/>
            <person name="Holt R.A."/>
            <person name="Adams M.D."/>
            <person name="Amanatides P.G."/>
            <person name="Baden-Tillson H."/>
            <person name="Barnstead M."/>
            <person name="Chin S."/>
            <person name="Evans C.A."/>
            <person name="Ferriera S."/>
            <person name="Fosler C."/>
            <person name="Glodek A."/>
            <person name="Gu Z."/>
            <person name="Jennings D."/>
            <person name="Kraft C.L."/>
            <person name="Nguyen T."/>
            <person name="Pfannkoch C.M."/>
            <person name="Sitter C."/>
            <person name="Sutton G.G."/>
            <person name="Venter J.C."/>
            <person name="Woodage T."/>
            <person name="Smith D."/>
            <person name="Lee H.-M."/>
            <person name="Gustafson E."/>
            <person name="Cahill P."/>
            <person name="Kana A."/>
            <person name="Doucette-Stamm L."/>
            <person name="Weinstock K."/>
            <person name="Fechtel K."/>
            <person name="Weiss R.B."/>
            <person name="Dunn D.M."/>
            <person name="Green E.D."/>
            <person name="Blakesley R.W."/>
            <person name="Bouffard G.G."/>
            <person name="De Jong P.J."/>
            <person name="Osoegawa K."/>
            <person name="Zhu B."/>
            <person name="Marra M."/>
            <person name="Schein J."/>
            <person name="Bosdet I."/>
            <person name="Fjell C."/>
            <person name="Jones S."/>
            <person name="Krzywinski M."/>
            <person name="Mathewson C."/>
            <person name="Siddiqui A."/>
            <person name="Wye N."/>
            <person name="McPherson J."/>
            <person name="Zhao S."/>
            <person name="Fraser C.M."/>
            <person name="Shetty J."/>
            <person name="Shatsman S."/>
            <person name="Geer K."/>
            <person name="Chen Y."/>
            <person name="Abramzon S."/>
            <person name="Nierman W.C."/>
            <person name="Havlak P.H."/>
            <person name="Chen R."/>
            <person name="Durbin K.J."/>
            <person name="Egan A."/>
            <person name="Ren Y."/>
            <person name="Song X.-Z."/>
            <person name="Li B."/>
            <person name="Liu Y."/>
            <person name="Qin X."/>
            <person name="Cawley S."/>
            <person name="Cooney A.J."/>
            <person name="D'Souza L.M."/>
            <person name="Martin K."/>
            <person name="Wu J.Q."/>
            <person name="Gonzalez-Garay M.L."/>
            <person name="Jackson A.R."/>
            <person name="Kalafus K.J."/>
            <person name="McLeod M.P."/>
            <person name="Milosavljevic A."/>
            <person name="Virk D."/>
            <person name="Volkov A."/>
            <person name="Wheeler D.A."/>
            <person name="Zhang Z."/>
            <person name="Bailey J.A."/>
            <person name="Eichler E.E."/>
            <person name="Tuzun E."/>
            <person name="Birney E."/>
            <person name="Mongin E."/>
            <person name="Ureta-Vidal A."/>
            <person name="Woodwark C."/>
            <person name="Zdobnov E."/>
            <person name="Bork P."/>
            <person name="Suyama M."/>
            <person name="Torrents D."/>
            <person name="Alexandersson M."/>
            <person name="Trask B.J."/>
            <person name="Young J.M."/>
            <person name="Huang H."/>
            <person name="Wang H."/>
            <person name="Xing H."/>
            <person name="Daniels S."/>
            <person name="Gietzen D."/>
            <person name="Schmidt J."/>
            <person name="Stevens K."/>
            <person name="Vitt U."/>
            <person name="Wingrove J."/>
            <person name="Camara F."/>
            <person name="Mar Alba M."/>
            <person name="Abril J.F."/>
            <person name="Guigo R."/>
            <person name="Smit A."/>
            <person name="Dubchak I."/>
            <person name="Rubin E.M."/>
            <person name="Couronne O."/>
            <person name="Poliakov A."/>
            <person name="Huebner N."/>
            <person name="Ganten D."/>
            <person name="Goesele C."/>
            <person name="Hummel O."/>
            <person name="Kreitler T."/>
            <person name="Lee Y.-A."/>
            <person name="Monti J."/>
            <person name="Schulz H."/>
            <person name="Zimdahl H."/>
            <person name="Himmelbauer H."/>
            <person name="Lehrach H."/>
            <person name="Jacob H.J."/>
            <person name="Bromberg S."/>
            <person name="Gullings-Handley J."/>
            <person name="Jensen-Seaman M.I."/>
            <person name="Kwitek A.E."/>
            <person name="Lazar J."/>
            <person name="Pasko D."/>
            <person name="Tonellato P.J."/>
            <person name="Twigger S."/>
            <person name="Ponting C.P."/>
            <person name="Duarte J.M."/>
            <person name="Rice S."/>
            <person name="Goodstadt L."/>
            <person name="Beatson S.A."/>
            <person name="Emes R.D."/>
            <person name="Winter E.E."/>
            <person name="Webber C."/>
            <person name="Brandt P."/>
            <person name="Nyakatura G."/>
            <person name="Adetobi M."/>
            <person name="Chiaromonte F."/>
            <person name="Elnitski L."/>
            <person name="Eswara P."/>
            <person name="Hardison R.C."/>
            <person name="Hou M."/>
            <person name="Kolbe D."/>
            <person name="Makova K."/>
            <person name="Miller W."/>
            <person name="Nekrutenko A."/>
            <person name="Riemer C."/>
            <person name="Schwartz S."/>
            <person name="Taylor J."/>
            <person name="Yang S."/>
            <person name="Zhang Y."/>
            <person name="Lindpaintner K."/>
            <person name="Andrews T.D."/>
            <person name="Caccamo M."/>
            <person name="Clamp M."/>
            <person name="Clarke L."/>
            <person name="Curwen V."/>
            <person name="Durbin R.M."/>
            <person name="Eyras E."/>
            <person name="Searle S.M."/>
            <person name="Cooper G.M."/>
            <person name="Batzoglou S."/>
            <person name="Brudno M."/>
            <person name="Sidow A."/>
            <person name="Stone E.A."/>
            <person name="Payseur B.A."/>
            <person name="Bourque G."/>
            <person name="Lopez-Otin C."/>
            <person name="Puente X.S."/>
            <person name="Chakrabarti K."/>
            <person name="Chatterji S."/>
            <person name="Dewey C."/>
            <person name="Pachter L."/>
            <person name="Bray N."/>
            <person name="Yap V.B."/>
            <person name="Caspi A."/>
            <person name="Tesler G."/>
            <person name="Pevzner P.A."/>
            <person name="Haussler D."/>
            <person name="Roskin K.M."/>
            <person name="Baertsch R."/>
            <person name="Clawson H."/>
            <person name="Furey T.S."/>
            <person name="Hinrichs A.S."/>
            <person name="Karolchik D."/>
            <person name="Kent W.J."/>
            <person name="Rosenbloom K.R."/>
            <person name="Trumbower H."/>
            <person name="Weirauch M."/>
            <person name="Cooper D.N."/>
            <person name="Stenson P.D."/>
            <person name="Ma B."/>
            <person name="Brent M."/>
            <person name="Arumugam M."/>
            <person name="Shteynberg D."/>
            <person name="Copley R.R."/>
            <person name="Taylor M.S."/>
            <person name="Riethman H."/>
            <person name="Mudunuri U."/>
            <person name="Peterson J."/>
            <person name="Guyer M."/>
            <person name="Felsenfeld A."/>
            <person name="Old S."/>
            <person name="Mockrin S."/>
            <person name="Collins F.S."/>
        </authorList>
    </citation>
    <scope>NUCLEOTIDE SEQUENCE [LARGE SCALE GENOMIC DNA]</scope>
    <source>
        <strain evidence="4 5">Brown Norway</strain>
    </source>
</reference>
<evidence type="ECO:0007829" key="8">
    <source>
        <dbReference type="PubMed" id="22673903"/>
    </source>
</evidence>
<feature type="chain" id="PRO_5014309412" evidence="2">
    <location>
        <begin position="35"/>
        <end position="338"/>
    </location>
</feature>
<keyword evidence="1" id="KW-0472">Membrane</keyword>
<dbReference type="STRING" id="10116.ENSRNOP00000053945"/>
<evidence type="ECO:0000256" key="2">
    <source>
        <dbReference type="SAM" id="SignalP"/>
    </source>
</evidence>
<dbReference type="PhosphoSitePlus" id="Q4QQU9"/>
<dbReference type="SMR" id="Q4QQU9"/>
<dbReference type="GeneTree" id="ENSGT00390000012341"/>
<dbReference type="InterPro" id="IPR019172">
    <property type="entry name" value="Osteopetrosis-assoc_TM_1"/>
</dbReference>
<reference evidence="4" key="4">
    <citation type="submission" date="2025-05" db="UniProtKB">
        <authorList>
            <consortium name="Ensembl"/>
        </authorList>
    </citation>
    <scope>IDENTIFICATION</scope>
    <source>
        <strain evidence="4">Brown Norway</strain>
    </source>
</reference>
<dbReference type="PANTHER" id="PTHR15644:SF2">
    <property type="entry name" value="OSTEOPETROSIS-ASSOCIATED TRANSMEMBRANE PROTEIN 1"/>
    <property type="match status" value="1"/>
</dbReference>
<dbReference type="Bgee" id="ENSRNOG00000037647">
    <property type="expression patterns" value="Expressed in frontal cortex and 18 other cell types or tissues"/>
</dbReference>
<dbReference type="GO" id="GO:0005829">
    <property type="term" value="C:cytosol"/>
    <property type="evidence" value="ECO:0000266"/>
    <property type="project" value="RGD"/>
</dbReference>
<accession>F1LP89</accession>
<dbReference type="KEGG" id="rno:499474"/>
<sequence length="338" mass="37910">MAGDAELARRGGWPWRWLPALLLLQLLRWRCALGALPFTSSRHPGFADLLSEQQLLEVQDLTLSLLQGGGLGPLSLLPPDLPDLEPECRELLMDFANSSAELTACMVRSARPVRLCQTCYPLFQQVAIKMDNISRNVGNASESQRCAGSLLMADRMQIVVMVSEFFNSTWKEANCANCLTKNSEDLSNNTQDFLSLFNKTLACFEHNLQGRTYSLPPPKNYSEVCKNCKEAYRTLSLLYSEMQKMNGLESKAEPGTHLCIDVEDAMNITRKLWSRTFNCSVTCSDTVSVVAVSVFILFLPVVFYLSSFLHSEQKKRKLILPKRLKSSTSFANIQENST</sequence>
<reference evidence="3" key="1">
    <citation type="journal article" date="2004" name="Genome Res.">
        <title>The status, quality, and expansion of the NIH full-length cDNA project: the Mammalian Gene Collection (MGC).</title>
        <authorList>
            <consortium name="The MGC Project Team"/>
            <person name="Gerhard D.S."/>
            <person name="Wagner L."/>
            <person name="Feingold E.A."/>
            <person name="Shenmen C.M."/>
            <person name="Grouse L.H."/>
            <person name="Schuler G."/>
            <person name="Klein S.L."/>
            <person name="Old S."/>
            <person name="Rasooly R."/>
            <person name="Good P."/>
            <person name="Guyer M."/>
            <person name="Peck A.M."/>
            <person name="Derge J.G."/>
            <person name="Lipman D."/>
            <person name="Collins F.S."/>
            <person name="Jang W."/>
            <person name="Sherry S."/>
            <person name="Feolo M."/>
            <person name="Misquitta L."/>
            <person name="Lee E."/>
            <person name="Rotmistrovsky K."/>
            <person name="Greenhut S.F."/>
            <person name="Schaefer C.F."/>
            <person name="Buetow K."/>
            <person name="Bonner T.I."/>
            <person name="Haussler D."/>
            <person name="Kent J."/>
            <person name="Kiekhaus M."/>
            <person name="Furey T."/>
            <person name="Brent M."/>
            <person name="Prange C."/>
            <person name="Schreiber K."/>
            <person name="Shapiro N."/>
            <person name="Bhat N.K."/>
            <person name="Hopkins R.F."/>
            <person name="Hsie F."/>
            <person name="Driscoll T."/>
            <person name="Soares M.B."/>
            <person name="Casavant T.L."/>
            <person name="Scheetz T.E."/>
            <person name="Brown-stein M.J."/>
            <person name="Usdin T.B."/>
            <person name="Toshiyuki S."/>
            <person name="Carninci P."/>
            <person name="Piao Y."/>
            <person name="Dudekula D.B."/>
            <person name="Ko M.S."/>
            <person name="Kawakami K."/>
            <person name="Suzuki Y."/>
            <person name="Sugano S."/>
            <person name="Gruber C.E."/>
            <person name="Smith M.R."/>
            <person name="Simmons B."/>
            <person name="Moore T."/>
            <person name="Waterman R."/>
            <person name="Johnson S.L."/>
            <person name="Ruan Y."/>
            <person name="Wei C.L."/>
            <person name="Mathavan S."/>
            <person name="Gunaratne P.H."/>
            <person name="Wu J."/>
            <person name="Garcia A.M."/>
            <person name="Hulyk S.W."/>
            <person name="Fuh E."/>
            <person name="Yuan Y."/>
            <person name="Sneed A."/>
            <person name="Kowis C."/>
            <person name="Hodgson A."/>
            <person name="Muzny D.M."/>
            <person name="McPherson J."/>
            <person name="Gibbs R.A."/>
            <person name="Fahey J."/>
            <person name="Helton E."/>
            <person name="Ketteman M."/>
            <person name="Madan A."/>
            <person name="Rodrigues S."/>
            <person name="Sanchez A."/>
            <person name="Whiting M."/>
            <person name="Madari A."/>
            <person name="Young A.C."/>
            <person name="Wetherby K.D."/>
            <person name="Granite S.J."/>
            <person name="Kwong P.N."/>
            <person name="Brinkley C.P."/>
            <person name="Pearson R.L."/>
            <person name="Bouffard G.G."/>
            <person name="Blakesly R.W."/>
            <person name="Green E.D."/>
            <person name="Dickson M.C."/>
            <person name="Rodriguez A.C."/>
            <person name="Grimwood J."/>
            <person name="Schmutz J."/>
            <person name="Myers R.M."/>
            <person name="Butterfield Y.S."/>
            <person name="Griffith M."/>
            <person name="Griffith O.L."/>
            <person name="Krzywinski M.I."/>
            <person name="Liao N."/>
            <person name="Morin R."/>
            <person name="Morrin R."/>
            <person name="Palmquist D."/>
            <person name="Petrescu A.S."/>
            <person name="Skalska U."/>
            <person name="Smailus D.E."/>
            <person name="Stott J.M."/>
            <person name="Schnerch A."/>
            <person name="Schein J.E."/>
            <person name="Jones S.J."/>
            <person name="Holt R.A."/>
            <person name="Baross A."/>
            <person name="Marra M.A."/>
            <person name="Clifton S."/>
            <person name="Makowski K.A."/>
            <person name="Bosak S."/>
            <person name="Malek J."/>
        </authorList>
    </citation>
    <scope>NUCLEOTIDE SEQUENCE [LARGE SCALE MRNA]</scope>
    <source>
        <tissue evidence="3">Placenta</tissue>
    </source>
</reference>
<dbReference type="AlphaFoldDB" id="Q4QQU9"/>
<dbReference type="GO" id="GO:0005765">
    <property type="term" value="C:lysosomal membrane"/>
    <property type="evidence" value="ECO:0000266"/>
    <property type="project" value="RGD"/>
</dbReference>
<keyword evidence="1 3" id="KW-0812">Transmembrane</keyword>
<dbReference type="GO" id="GO:0034707">
    <property type="term" value="C:chloride channel complex"/>
    <property type="evidence" value="ECO:0000266"/>
    <property type="project" value="RGD"/>
</dbReference>
<keyword evidence="1" id="KW-1133">Transmembrane helix</keyword>
<dbReference type="RGD" id="1564976">
    <property type="gene designation" value="Ostm1"/>
</dbReference>
<evidence type="ECO:0000256" key="1">
    <source>
        <dbReference type="SAM" id="Phobius"/>
    </source>
</evidence>
<feature type="signal peptide" evidence="2">
    <location>
        <begin position="1"/>
        <end position="34"/>
    </location>
</feature>
<evidence type="ECO:0000313" key="4">
    <source>
        <dbReference type="Ensembl" id="ENSRNOP00000091994.1"/>
    </source>
</evidence>
<dbReference type="RefSeq" id="NP_001025096.1">
    <property type="nucleotide sequence ID" value="NM_001029925.2"/>
</dbReference>
<reference evidence="8" key="3">
    <citation type="journal article" date="2012" name="Nat. Commun.">
        <title>Quantitative maps of protein phosphorylation sites across 14 different rat organs and tissues.</title>
        <authorList>
            <person name="Lundby A."/>
            <person name="Secher A."/>
            <person name="Lage K."/>
            <person name="Nordsborg N.B."/>
            <person name="Dmytriyev A."/>
            <person name="Lundby C."/>
            <person name="Olsen J.V."/>
        </authorList>
    </citation>
    <scope>IDENTIFICATION BY MASS SPECTROMETRY [LARGE SCALE ANALYSIS]</scope>
</reference>
<evidence type="ECO:0007829" key="7">
    <source>
        <dbReference type="PeptideAtlas" id="Q4QQU9"/>
    </source>
</evidence>
<dbReference type="PANTHER" id="PTHR15644">
    <property type="entry name" value="OSTEOPETROSIS ASSOCIATED TRANSMEMBRANE PROTEIN 1"/>
    <property type="match status" value="1"/>
</dbReference>
<evidence type="ECO:0000313" key="3">
    <source>
        <dbReference type="EMBL" id="AAH97978.1"/>
    </source>
</evidence>
<proteinExistence type="evidence at protein level"/>
<evidence type="ECO:0000313" key="6">
    <source>
        <dbReference type="RGD" id="1564976"/>
    </source>
</evidence>